<accession>A0A0S6VR29</accession>
<feature type="transmembrane region" description="Helical" evidence="1">
    <location>
        <begin position="626"/>
        <end position="642"/>
    </location>
</feature>
<evidence type="ECO:0000313" key="4">
    <source>
        <dbReference type="Proteomes" id="UP000030700"/>
    </source>
</evidence>
<evidence type="ECO:0000256" key="1">
    <source>
        <dbReference type="SAM" id="Phobius"/>
    </source>
</evidence>
<feature type="transmembrane region" description="Helical" evidence="1">
    <location>
        <begin position="206"/>
        <end position="226"/>
    </location>
</feature>
<dbReference type="PANTHER" id="PTHR43849:SF2">
    <property type="entry name" value="BLL3936 PROTEIN"/>
    <property type="match status" value="1"/>
</dbReference>
<feature type="transmembrane region" description="Helical" evidence="1">
    <location>
        <begin position="29"/>
        <end position="48"/>
    </location>
</feature>
<gene>
    <name evidence="3" type="ORF">U14_00825</name>
</gene>
<dbReference type="AlphaFoldDB" id="A0A0S6VR29"/>
<dbReference type="Pfam" id="PF06808">
    <property type="entry name" value="DctM"/>
    <property type="match status" value="1"/>
</dbReference>
<feature type="transmembrane region" description="Helical" evidence="1">
    <location>
        <begin position="495"/>
        <end position="513"/>
    </location>
</feature>
<dbReference type="EMBL" id="DF820455">
    <property type="protein sequence ID" value="GAK49602.1"/>
    <property type="molecule type" value="Genomic_DNA"/>
</dbReference>
<keyword evidence="1" id="KW-1133">Transmembrane helix</keyword>
<dbReference type="HOGENOM" id="CLU_007041_3_1_0"/>
<keyword evidence="4" id="KW-1185">Reference proteome</keyword>
<name>A0A0S6VR29_9BACT</name>
<proteinExistence type="predicted"/>
<dbReference type="InterPro" id="IPR011853">
    <property type="entry name" value="TRAP_DctM-Dct_fused"/>
</dbReference>
<feature type="transmembrane region" description="Helical" evidence="1">
    <location>
        <begin position="423"/>
        <end position="441"/>
    </location>
</feature>
<sequence>MTEKHIEERENIARSDMVEQPIKQNMPRWRYIALLLVSAGFIAFQLYIAMVRPLDRWLQVPYHMCFGLLAAFLFKPMADSVQPKTAKIIAWLYDAVLIALLAYIAYYFTTNLAFLQNRIYNIDAMRTNDLIAAYATVFVVMEAARRIMGRNLFIFIVLFIAYAFLGQKLTGVFQFRGMSWQTFGEVMIMDVNGILGSPLTSSMNTLFYFLIFGAFFSSCGGGQVLIDLGMKLSDKTVGGPAKAAVLSSGLMGMISGSAVANVSTTGVMTIPLMKKSGYEPHQAASIEAVASTGGQIMPPIMGIGAFIMAEMIGISYMKIATAALIPALAYYGSVFLLVHFLAKRKHMVSKDTALKYVSAPILPRLYQLLPIAALVWIIFSGGSLTRGALVGTALSIIVSLLSKETRMSIKGYVDAMLDGVQQAASITVPTAAIGIMIGIVIQSGVANKLTKIISQTGSSSLALALIFAMAGCLLLGMALPTVAAYLIANILFGSTLINLGLSALAANLFIFYFGVIAQITPPVCLASFTAAGIAGANSWKTGWTSFGYAFVSFLVPYVFVFNPELILIDATLLNVTSAVLVLAWGVLFLAAAVSGYLFIPIDNILIRAAFFIISILIIIPHQLSTIIGSGLGIAFIVIFYLARIKQKKADALNADAV</sequence>
<feature type="transmembrane region" description="Helical" evidence="1">
    <location>
        <begin position="546"/>
        <end position="566"/>
    </location>
</feature>
<organism evidence="3">
    <name type="scientific">Candidatus Moduliflexus flocculans</name>
    <dbReference type="NCBI Taxonomy" id="1499966"/>
    <lineage>
        <taxon>Bacteria</taxon>
        <taxon>Candidatus Moduliflexota</taxon>
        <taxon>Candidatus Moduliflexia</taxon>
        <taxon>Candidatus Moduliflexales</taxon>
        <taxon>Candidatus Moduliflexaceae</taxon>
    </lineage>
</organism>
<feature type="transmembrane region" description="Helical" evidence="1">
    <location>
        <begin position="604"/>
        <end position="620"/>
    </location>
</feature>
<feature type="transmembrane region" description="Helical" evidence="1">
    <location>
        <begin position="151"/>
        <end position="170"/>
    </location>
</feature>
<feature type="transmembrane region" description="Helical" evidence="1">
    <location>
        <begin position="519"/>
        <end position="539"/>
    </location>
</feature>
<feature type="transmembrane region" description="Helical" evidence="1">
    <location>
        <begin position="361"/>
        <end position="379"/>
    </location>
</feature>
<feature type="transmembrane region" description="Helical" evidence="1">
    <location>
        <begin position="578"/>
        <end position="599"/>
    </location>
</feature>
<feature type="transmembrane region" description="Helical" evidence="1">
    <location>
        <begin position="385"/>
        <end position="402"/>
    </location>
</feature>
<feature type="transmembrane region" description="Helical" evidence="1">
    <location>
        <begin position="461"/>
        <end position="488"/>
    </location>
</feature>
<keyword evidence="1" id="KW-0812">Transmembrane</keyword>
<dbReference type="STRING" id="1499966.U14_00825"/>
<feature type="transmembrane region" description="Helical" evidence="1">
    <location>
        <begin position="90"/>
        <end position="108"/>
    </location>
</feature>
<evidence type="ECO:0000313" key="3">
    <source>
        <dbReference type="EMBL" id="GAK49602.1"/>
    </source>
</evidence>
<feature type="domain" description="TRAP C4-dicarboxylate transport system permease DctM subunit" evidence="2">
    <location>
        <begin position="137"/>
        <end position="570"/>
    </location>
</feature>
<protein>
    <submittedName>
        <fullName evidence="3">TRAP transporter, 4TM/12TM fusion protein</fullName>
    </submittedName>
</protein>
<dbReference type="InterPro" id="IPR010656">
    <property type="entry name" value="DctM"/>
</dbReference>
<evidence type="ECO:0000259" key="2">
    <source>
        <dbReference type="Pfam" id="PF06808"/>
    </source>
</evidence>
<reference evidence="3" key="1">
    <citation type="journal article" date="2015" name="PeerJ">
        <title>First genomic representation of candidate bacterial phylum KSB3 points to enhanced environmental sensing as a trigger of wastewater bulking.</title>
        <authorList>
            <person name="Sekiguchi Y."/>
            <person name="Ohashi A."/>
            <person name="Parks D.H."/>
            <person name="Yamauchi T."/>
            <person name="Tyson G.W."/>
            <person name="Hugenholtz P."/>
        </authorList>
    </citation>
    <scope>NUCLEOTIDE SEQUENCE [LARGE SCALE GENOMIC DNA]</scope>
</reference>
<dbReference type="Proteomes" id="UP000030700">
    <property type="component" value="Unassembled WGS sequence"/>
</dbReference>
<feature type="transmembrane region" description="Helical" evidence="1">
    <location>
        <begin position="323"/>
        <end position="341"/>
    </location>
</feature>
<dbReference type="PANTHER" id="PTHR43849">
    <property type="entry name" value="BLL3936 PROTEIN"/>
    <property type="match status" value="1"/>
</dbReference>
<keyword evidence="1" id="KW-0472">Membrane</keyword>
<dbReference type="NCBIfam" id="TIGR02123">
    <property type="entry name" value="TRAP_fused"/>
    <property type="match status" value="1"/>
</dbReference>